<feature type="region of interest" description="Disordered" evidence="2">
    <location>
        <begin position="1514"/>
        <end position="1535"/>
    </location>
</feature>
<dbReference type="PANTHER" id="PTHR22640:SF2">
    <property type="entry name" value="STRUCTURAL MAINTENANCE OF CHROMOSOMES FLEXIBLE HINGE DOMAIN-CONTAINING PROTEIN 1"/>
    <property type="match status" value="1"/>
</dbReference>
<feature type="region of interest" description="Disordered" evidence="2">
    <location>
        <begin position="1113"/>
        <end position="1144"/>
    </location>
</feature>
<feature type="coiled-coil region" evidence="1">
    <location>
        <begin position="3141"/>
        <end position="3186"/>
    </location>
</feature>
<feature type="region of interest" description="Disordered" evidence="2">
    <location>
        <begin position="909"/>
        <end position="943"/>
    </location>
</feature>
<feature type="compositionally biased region" description="Low complexity" evidence="2">
    <location>
        <begin position="949"/>
        <end position="966"/>
    </location>
</feature>
<feature type="compositionally biased region" description="Gly residues" evidence="2">
    <location>
        <begin position="909"/>
        <end position="926"/>
    </location>
</feature>
<accession>D8TMV5</accession>
<feature type="region of interest" description="Disordered" evidence="2">
    <location>
        <begin position="3189"/>
        <end position="3214"/>
    </location>
</feature>
<dbReference type="EMBL" id="GL378328">
    <property type="protein sequence ID" value="EFJ51191.1"/>
    <property type="molecule type" value="Genomic_DNA"/>
</dbReference>
<feature type="region of interest" description="Disordered" evidence="2">
    <location>
        <begin position="1985"/>
        <end position="2016"/>
    </location>
</feature>
<dbReference type="PANTHER" id="PTHR22640">
    <property type="entry name" value="STRUCTURAL MAINTENANCE OF CHROMOSOMES FLEXIBLE HINGE DOMAIN-CONTAINING PROTEIN 1"/>
    <property type="match status" value="1"/>
</dbReference>
<reference evidence="3 4" key="1">
    <citation type="journal article" date="2010" name="Science">
        <title>Genomic analysis of organismal complexity in the multicellular green alga Volvox carteri.</title>
        <authorList>
            <person name="Prochnik S.E."/>
            <person name="Umen J."/>
            <person name="Nedelcu A.M."/>
            <person name="Hallmann A."/>
            <person name="Miller S.M."/>
            <person name="Nishii I."/>
            <person name="Ferris P."/>
            <person name="Kuo A."/>
            <person name="Mitros T."/>
            <person name="Fritz-Laylin L.K."/>
            <person name="Hellsten U."/>
            <person name="Chapman J."/>
            <person name="Simakov O."/>
            <person name="Rensing S.A."/>
            <person name="Terry A."/>
            <person name="Pangilinan J."/>
            <person name="Kapitonov V."/>
            <person name="Jurka J."/>
            <person name="Salamov A."/>
            <person name="Shapiro H."/>
            <person name="Schmutz J."/>
            <person name="Grimwood J."/>
            <person name="Lindquist E."/>
            <person name="Lucas S."/>
            <person name="Grigoriev I.V."/>
            <person name="Schmitt R."/>
            <person name="Kirk D."/>
            <person name="Rokhsar D.S."/>
        </authorList>
    </citation>
    <scope>NUCLEOTIDE SEQUENCE [LARGE SCALE GENOMIC DNA]</scope>
    <source>
        <strain evidence="4">f. Nagariensis / Eve</strain>
    </source>
</reference>
<feature type="compositionally biased region" description="Low complexity" evidence="2">
    <location>
        <begin position="1267"/>
        <end position="1278"/>
    </location>
</feature>
<feature type="compositionally biased region" description="Gly residues" evidence="2">
    <location>
        <begin position="1522"/>
        <end position="1535"/>
    </location>
</feature>
<dbReference type="OrthoDB" id="537322at2759"/>
<name>D8TMV5_VOLCA</name>
<feature type="compositionally biased region" description="Low complexity" evidence="2">
    <location>
        <begin position="1123"/>
        <end position="1138"/>
    </location>
</feature>
<dbReference type="STRING" id="3068.D8TMV5"/>
<feature type="compositionally biased region" description="Gly residues" evidence="2">
    <location>
        <begin position="420"/>
        <end position="437"/>
    </location>
</feature>
<dbReference type="KEGG" id="vcn:VOLCADRAFT_88023"/>
<dbReference type="InParanoid" id="D8TMV5"/>
<feature type="compositionally biased region" description="Low complexity" evidence="2">
    <location>
        <begin position="2923"/>
        <end position="2932"/>
    </location>
</feature>
<dbReference type="GeneID" id="9620545"/>
<dbReference type="Pfam" id="PF13589">
    <property type="entry name" value="HATPase_c_3"/>
    <property type="match status" value="1"/>
</dbReference>
<dbReference type="InterPro" id="IPR036890">
    <property type="entry name" value="HATPase_C_sf"/>
</dbReference>
<feature type="compositionally biased region" description="Low complexity" evidence="2">
    <location>
        <begin position="932"/>
        <end position="943"/>
    </location>
</feature>
<feature type="compositionally biased region" description="Acidic residues" evidence="2">
    <location>
        <begin position="1986"/>
        <end position="1997"/>
    </location>
</feature>
<organism evidence="4">
    <name type="scientific">Volvox carteri f. nagariensis</name>
    <dbReference type="NCBI Taxonomy" id="3068"/>
    <lineage>
        <taxon>Eukaryota</taxon>
        <taxon>Viridiplantae</taxon>
        <taxon>Chlorophyta</taxon>
        <taxon>core chlorophytes</taxon>
        <taxon>Chlorophyceae</taxon>
        <taxon>CS clade</taxon>
        <taxon>Chlamydomonadales</taxon>
        <taxon>Volvocaceae</taxon>
        <taxon>Volvox</taxon>
    </lineage>
</organism>
<dbReference type="GO" id="GO:0006302">
    <property type="term" value="P:double-strand break repair"/>
    <property type="evidence" value="ECO:0007669"/>
    <property type="project" value="InterPro"/>
</dbReference>
<evidence type="ECO:0000313" key="3">
    <source>
        <dbReference type="EMBL" id="EFJ51191.1"/>
    </source>
</evidence>
<feature type="region of interest" description="Disordered" evidence="2">
    <location>
        <begin position="949"/>
        <end position="968"/>
    </location>
</feature>
<feature type="region of interest" description="Disordered" evidence="2">
    <location>
        <begin position="637"/>
        <end position="670"/>
    </location>
</feature>
<feature type="compositionally biased region" description="Low complexity" evidence="2">
    <location>
        <begin position="3190"/>
        <end position="3203"/>
    </location>
</feature>
<feature type="compositionally biased region" description="Low complexity" evidence="2">
    <location>
        <begin position="643"/>
        <end position="655"/>
    </location>
</feature>
<feature type="region of interest" description="Disordered" evidence="2">
    <location>
        <begin position="2912"/>
        <end position="2981"/>
    </location>
</feature>
<feature type="region of interest" description="Disordered" evidence="2">
    <location>
        <begin position="2264"/>
        <end position="2291"/>
    </location>
</feature>
<keyword evidence="4" id="KW-1185">Reference proteome</keyword>
<dbReference type="Gene3D" id="3.30.565.10">
    <property type="entry name" value="Histidine kinase-like ATPase, C-terminal domain"/>
    <property type="match status" value="1"/>
</dbReference>
<feature type="region of interest" description="Disordered" evidence="2">
    <location>
        <begin position="396"/>
        <end position="474"/>
    </location>
</feature>
<keyword evidence="1" id="KW-0175">Coiled coil</keyword>
<dbReference type="SUPFAM" id="SSF55874">
    <property type="entry name" value="ATPase domain of HSP90 chaperone/DNA topoisomerase II/histidine kinase"/>
    <property type="match status" value="1"/>
</dbReference>
<feature type="compositionally biased region" description="Low complexity" evidence="2">
    <location>
        <begin position="438"/>
        <end position="451"/>
    </location>
</feature>
<proteinExistence type="predicted"/>
<protein>
    <submittedName>
        <fullName evidence="3">Uncharacterized protein</fullName>
    </submittedName>
</protein>
<dbReference type="Proteomes" id="UP000001058">
    <property type="component" value="Unassembled WGS sequence"/>
</dbReference>
<evidence type="ECO:0000256" key="2">
    <source>
        <dbReference type="SAM" id="MobiDB-lite"/>
    </source>
</evidence>
<evidence type="ECO:0000256" key="1">
    <source>
        <dbReference type="SAM" id="Coils"/>
    </source>
</evidence>
<gene>
    <name evidence="3" type="ORF">VOLCADRAFT_88023</name>
</gene>
<dbReference type="RefSeq" id="XP_002947658.1">
    <property type="nucleotide sequence ID" value="XM_002947612.1"/>
</dbReference>
<evidence type="ECO:0000313" key="4">
    <source>
        <dbReference type="Proteomes" id="UP000001058"/>
    </source>
</evidence>
<feature type="region of interest" description="Disordered" evidence="2">
    <location>
        <begin position="1260"/>
        <end position="1281"/>
    </location>
</feature>
<sequence>MAPVYERINGNFDATPLTRSLRQEVEGFEEIVCLMELIDNSVEATIDRAEPTISIQLIFNKVDEHGRPTNEGSQLIIEDNGKGMSRRQLVHYFRVSYTTSHIPSIDRESHPGVLPLSAFINPKLNRFGRGSASVVYFGDMVEIESFQAPQDPLQPSRAYKVRQCDYGALLRTNNWTLDMYEKDQEVVEEDLSKRGMELPRQERRKGGWRGFMWGGSRPQIMDLAFEGPETAKSLPTVHSTTPADYKAIAQLAQVVMGDGWTIIRISQLLPEKERVLQDVLSLEQLAKRLQQAYHWFIYGVPEVLWNKLPPDLTRGCSRPKGGLKIEISAYSANNLIFQACLSRDSPTGPGFGGRGQMAPGQSDLQAVLKEWEELTLANRHLEPCVTCMRYLPPGHPTPGAPCRPLSRFGGPETKEEFGAKSGGSAGGGRGPGPGGGVSAATSSVPALNLLGRGRGGSGALPPRPPGSVPVGPDGGVEVIELLDEDETDIDRRQKDCVCDFVLIWLFFPYRACARSKPLGDGGHELFVFPFWSGKDMIKSKLHGQFPEIYKAAVALARSDQEVQNHAHKLEDPGRLVALLLVSPDALAHQHKSDFEGKAYELFCKAGPSQGRHYRPSSGAQPRLMTYVWQKDLEGAGGDGAGAGASTDGTCGSAEGSAGGSGRSGGARRGRRSGANALILGSPGRPPPLPQLGHAGWYEDLAGGWAAQQLVGAFHAWFLTDEDGHLVNPRMEELAALGLPEPHGFNLAERGYKECGDKYSYGEGDPVEKGEMPIRSFEEFRVAERTGEEEQQQEEEEEVRWARRPAMRQEAEEQPEVVVVVEVAGVVQALLSESIMELQPLGRGVNRLAVRRGEQSELIHKWEGFLPRMLAVEPDAQMGPLRDEYDINHAFNSITVYIAGNGTATGECGGASGSGGAAAGAAGGSSRGRGRTSKAAQGAAAGPGASTLPGAAAAGAAGPSVSPHSAPHLPCADMSKTQAHYPHYSVAVALVIEQSYSGKSHALGNQRYTFTGFGKHIRQPGKYRFRFVPEETAVALLDTQQELTYEFRVTSTQPAALDACFVLGTGREPVTTTPLPRPPVVRLGDQMPDLAVTLLDSRGGKVAFSPELRARLETPWEPSAGPGVTSTNVANANGNNPAVGSGGGEGHPLTITAEVVNGDPLRFKLRLVKRGGGGSGATAAGGGATASRPLGLSFSPDGMVMFLSGLYVQPLALKQTEGSGKGNVPSLMVRLKVAIKATAADVAAGPAEHLLTNSQATVGGGGAGGSRGAAATAASSSGTPELTLVSGPPAVLTVEGGNWFNFPTLEKPLTLSKGAELDNSLVIRLEDASGNPYYLASERSTARSARPRVEIRCSRLDGADGSQAPPVMFRKQVGTVGGSGGAGRGGGARGEFAESAEIELDSSGNFLTLPGNLVKATGLPGDMGALTLSLVESGAGGGGRGVRGGGRCPRLMSYVSVRKVVLGVEDTAADEDGDGGGIRGSGARARPAHAHVREYLLDGTVHAKKRGEVLWGDLEAVPPSADGGSGVGGEEGAGGGGKSLLETAFERRIEFTSLGPREVFLRPSGAVLRGRDEVLEAARQALAVPAVLYEQCFVLRPGQLRLGGLRLSLSDEADDVVDELLTADVRIMIGSRDAVAGGNQRLRFEKGRVELPELVFEERDFTEAAAAAVAAMGSGSGSGAVAASHFTTVAVTVRDAEIRGGTSAAAPPGRTSSFCYGTFFVRQEPYPAALRLAPLTCDLLTGRRAVTPWPPLPPLQSVEGLLQLPPAAVAAAAAQAAAGGGGRQRAGSARSVSTEPAAVAVAAGGGSGRAPPWVGAPELLLQLRSSPRAGAGRGGGGAGGGAAAAGVVDASALMAQGFSLAPVGNITLQAGQALQVPLVAVDQMGFPVPMHRGLVQLLEMYTKAYVEPAQDAASAAAAAAAAVAAAAASGGDVFGQARGGGGGGGAAAISRTGRSVRGSGVAGAGDGSGAATGGGIVPCVISGWTWPEEEEGENEEVEEGGRARRTRSQGTAPVAGEGALQPPRLPVCFFQVHPAHHPGHAGLVISFEPPPDAAVAAAAAAAVAAADGCVSPPLQLPPAVPLPRLHLGFALHFTHGPLAPGGYQLAVLAPEGVQAQPISEHLARDAESSRLLQPPLDPTSCRIYRLDVVEQSSFRLELRLMDAQSCLVAEDGAFELRYLTSTTEQHQQLRVESCSVTRGSLSVSLPVGAGRAWRSCPKLLLLSPTSPNFAHGGPLCIYVTVRPGRYPVEPLELIWAEGVKPPRRNRPIRLTLSNDDPPATHGSNDDNVHDEDDNGVLGMGSWPRLPPFRVLVHSADGAKFEAEELRPLRLYYTRRGPEDASTAVADGGGGIPAPDQPVTLLGARKGGRFGAGPAAGISYGGLFYAAAGRVALPTRVGVRWSLMAAYEDPRVISSPNHRLRPLRILDLELLPAPPAAIQLSPAVEAALGPTDSRYRAVVVSSEGLGEHSLPELEGRLVDRWGNAAKPQPVDFMVLMARTSNAAGGPCSSSAAGATAAMTIELSSCELDAASGTFHLAATSLSAAAGLMTPGSDYEVWLQLWRSTDGGGKSGDVPMTTAEGQEEDAEGVVPGAVAVPGMELLVRTLYVSMMGDSGTLRTQVQRLQAEVAHKEGQVRAADVETSARRREAAAAASQYGHVLAQLQRRGVQLPRASAAAAAAAAAGRPGEAVIAAAVESEYRGLADAVQSALTFLDGQAISLMRPPLVEPAPPITRWAPPNPHAAGGAAAAAQMGHPTLDAGRVFERLRQMASACAGLAGALGPLVMLGAVERHDVGVALGQLAGGRFERVFVMEEEALREVAGRLRSMRPGGSATDLRDPGLLTRYDLDQEGVDTSHPQLLLTKRQLRNRFQARCAAYSCMAYFDPDSDPDSDPFRVQVRQGVLNFDPDPEEVAARADMHHQQHAVPPSSSRQQRQQPKKRSLVCGYMSQEQQQEDEAPRPLPPQQQQQGRGGNGGPHPQSQSQSHGFIGFAVNLVHLPPHLADIRVALRDSRGQLVQATLRQTMLNYVYGNAMVFEGEEHIMSFRDRCRRAGVAVEMPLIAVDGRGGYNLADRGSVSFGERLPPHVCFSGLSPGEITPLSLEGVHGGALDGRLRAEQLRLRHLQYHKAQLQSLLPQLQFAFNDLRAKQHQVEELSQTLRVLRETMVPELDELQDQIRNCTAELERVAQRERFQAAQRQQQQRRQGQSVGGMGGAEGRAALSGRRGLAVRFGRAGGGGGEGLTLARST</sequence>
<dbReference type="InterPro" id="IPR038892">
    <property type="entry name" value="SMCHD1"/>
</dbReference>